<dbReference type="SUPFAM" id="SSF81321">
    <property type="entry name" value="Family A G protein-coupled receptor-like"/>
    <property type="match status" value="1"/>
</dbReference>
<evidence type="ECO:0000256" key="5">
    <source>
        <dbReference type="SAM" id="Phobius"/>
    </source>
</evidence>
<evidence type="ECO:0000256" key="2">
    <source>
        <dbReference type="ARBA" id="ARBA00022692"/>
    </source>
</evidence>
<keyword evidence="8" id="KW-1185">Reference proteome</keyword>
<dbReference type="AlphaFoldDB" id="A0AAD9R5Y7"/>
<evidence type="ECO:0000256" key="3">
    <source>
        <dbReference type="ARBA" id="ARBA00022989"/>
    </source>
</evidence>
<dbReference type="EMBL" id="JARQWQ010000002">
    <property type="protein sequence ID" value="KAK2573719.1"/>
    <property type="molecule type" value="Genomic_DNA"/>
</dbReference>
<dbReference type="Gene3D" id="1.20.1070.10">
    <property type="entry name" value="Rhodopsin 7-helix transmembrane proteins"/>
    <property type="match status" value="1"/>
</dbReference>
<dbReference type="GO" id="GO:0016020">
    <property type="term" value="C:membrane"/>
    <property type="evidence" value="ECO:0007669"/>
    <property type="project" value="UniProtKB-SubCell"/>
</dbReference>
<proteinExistence type="predicted"/>
<gene>
    <name evidence="7" type="ORF">P5673_001406</name>
</gene>
<sequence length="84" mass="9102">MKTQEAFANIYCSQELTAQVLDDQIICLLVINTLLAITAIVGNTLILIALHKGNSLHQPSKVLIRNLVASDLCVGFVELLLVGK</sequence>
<reference evidence="7" key="2">
    <citation type="journal article" date="2023" name="Science">
        <title>Genomic signatures of disease resistance in endangered staghorn corals.</title>
        <authorList>
            <person name="Vollmer S.V."/>
            <person name="Selwyn J.D."/>
            <person name="Despard B.A."/>
            <person name="Roesel C.L."/>
        </authorList>
    </citation>
    <scope>NUCLEOTIDE SEQUENCE</scope>
    <source>
        <strain evidence="7">K2</strain>
    </source>
</reference>
<evidence type="ECO:0000259" key="6">
    <source>
        <dbReference type="PROSITE" id="PS50262"/>
    </source>
</evidence>
<keyword evidence="4 5" id="KW-0472">Membrane</keyword>
<feature type="transmembrane region" description="Helical" evidence="5">
    <location>
        <begin position="25"/>
        <end position="50"/>
    </location>
</feature>
<evidence type="ECO:0000313" key="8">
    <source>
        <dbReference type="Proteomes" id="UP001249851"/>
    </source>
</evidence>
<dbReference type="InterPro" id="IPR017452">
    <property type="entry name" value="GPCR_Rhodpsn_7TM"/>
</dbReference>
<protein>
    <recommendedName>
        <fullName evidence="6">G-protein coupled receptors family 1 profile domain-containing protein</fullName>
    </recommendedName>
</protein>
<dbReference type="CDD" id="cd00637">
    <property type="entry name" value="7tm_classA_rhodopsin-like"/>
    <property type="match status" value="1"/>
</dbReference>
<feature type="domain" description="G-protein coupled receptors family 1 profile" evidence="6">
    <location>
        <begin position="42"/>
        <end position="84"/>
    </location>
</feature>
<keyword evidence="3 5" id="KW-1133">Transmembrane helix</keyword>
<evidence type="ECO:0000256" key="4">
    <source>
        <dbReference type="ARBA" id="ARBA00023136"/>
    </source>
</evidence>
<accession>A0AAD9R5Y7</accession>
<evidence type="ECO:0000256" key="1">
    <source>
        <dbReference type="ARBA" id="ARBA00004370"/>
    </source>
</evidence>
<dbReference type="PROSITE" id="PS50262">
    <property type="entry name" value="G_PROTEIN_RECEP_F1_2"/>
    <property type="match status" value="1"/>
</dbReference>
<dbReference type="Proteomes" id="UP001249851">
    <property type="component" value="Unassembled WGS sequence"/>
</dbReference>
<name>A0AAD9R5Y7_ACRCE</name>
<reference evidence="7" key="1">
    <citation type="journal article" date="2023" name="G3 (Bethesda)">
        <title>Whole genome assembly and annotation of the endangered Caribbean coral Acropora cervicornis.</title>
        <authorList>
            <person name="Selwyn J.D."/>
            <person name="Vollmer S.V."/>
        </authorList>
    </citation>
    <scope>NUCLEOTIDE SEQUENCE</scope>
    <source>
        <strain evidence="7">K2</strain>
    </source>
</reference>
<keyword evidence="2 5" id="KW-0812">Transmembrane</keyword>
<comment type="subcellular location">
    <subcellularLocation>
        <location evidence="1">Membrane</location>
    </subcellularLocation>
</comment>
<comment type="caution">
    <text evidence="7">The sequence shown here is derived from an EMBL/GenBank/DDBJ whole genome shotgun (WGS) entry which is preliminary data.</text>
</comment>
<organism evidence="7 8">
    <name type="scientific">Acropora cervicornis</name>
    <name type="common">Staghorn coral</name>
    <dbReference type="NCBI Taxonomy" id="6130"/>
    <lineage>
        <taxon>Eukaryota</taxon>
        <taxon>Metazoa</taxon>
        <taxon>Cnidaria</taxon>
        <taxon>Anthozoa</taxon>
        <taxon>Hexacorallia</taxon>
        <taxon>Scleractinia</taxon>
        <taxon>Astrocoeniina</taxon>
        <taxon>Acroporidae</taxon>
        <taxon>Acropora</taxon>
    </lineage>
</organism>
<evidence type="ECO:0000313" key="7">
    <source>
        <dbReference type="EMBL" id="KAK2573719.1"/>
    </source>
</evidence>